<name>A0A316ZBS4_9BASI</name>
<dbReference type="STRING" id="58919.A0A316ZBS4"/>
<feature type="compositionally biased region" description="Low complexity" evidence="10">
    <location>
        <begin position="141"/>
        <end position="153"/>
    </location>
</feature>
<evidence type="ECO:0000256" key="9">
    <source>
        <dbReference type="RuleBase" id="RU000488"/>
    </source>
</evidence>
<evidence type="ECO:0000256" key="4">
    <source>
        <dbReference type="ARBA" id="ARBA00022692"/>
    </source>
</evidence>
<dbReference type="GeneID" id="37269523"/>
<feature type="compositionally biased region" description="Acidic residues" evidence="10">
    <location>
        <begin position="193"/>
        <end position="203"/>
    </location>
</feature>
<comment type="similarity">
    <text evidence="2 9">Belongs to the mitochondrial carrier (TC 2.A.29) family.</text>
</comment>
<keyword evidence="12" id="KW-1185">Reference proteome</keyword>
<dbReference type="OrthoDB" id="77989at2759"/>
<dbReference type="InterPro" id="IPR050391">
    <property type="entry name" value="Mito_Metabolite_Transporter"/>
</dbReference>
<evidence type="ECO:0000256" key="7">
    <source>
        <dbReference type="ARBA" id="ARBA00023136"/>
    </source>
</evidence>
<dbReference type="AlphaFoldDB" id="A0A316ZBS4"/>
<feature type="compositionally biased region" description="Basic and acidic residues" evidence="10">
    <location>
        <begin position="170"/>
        <end position="192"/>
    </location>
</feature>
<dbReference type="InterPro" id="IPR018108">
    <property type="entry name" value="MCP_transmembrane"/>
</dbReference>
<evidence type="ECO:0000313" key="12">
    <source>
        <dbReference type="Proteomes" id="UP000245946"/>
    </source>
</evidence>
<evidence type="ECO:0000256" key="2">
    <source>
        <dbReference type="ARBA" id="ARBA00006375"/>
    </source>
</evidence>
<keyword evidence="3 9" id="KW-0813">Transport</keyword>
<keyword evidence="7 8" id="KW-0472">Membrane</keyword>
<dbReference type="PANTHER" id="PTHR45618">
    <property type="entry name" value="MITOCHONDRIAL DICARBOXYLATE CARRIER-RELATED"/>
    <property type="match status" value="1"/>
</dbReference>
<proteinExistence type="inferred from homology"/>
<dbReference type="Gene3D" id="1.50.40.10">
    <property type="entry name" value="Mitochondrial carrier domain"/>
    <property type="match status" value="1"/>
</dbReference>
<reference evidence="11 12" key="1">
    <citation type="journal article" date="2018" name="Mol. Biol. Evol.">
        <title>Broad Genomic Sampling Reveals a Smut Pathogenic Ancestry of the Fungal Clade Ustilaginomycotina.</title>
        <authorList>
            <person name="Kijpornyongpan T."/>
            <person name="Mondo S.J."/>
            <person name="Barry K."/>
            <person name="Sandor L."/>
            <person name="Lee J."/>
            <person name="Lipzen A."/>
            <person name="Pangilinan J."/>
            <person name="LaButti K."/>
            <person name="Hainaut M."/>
            <person name="Henrissat B."/>
            <person name="Grigoriev I.V."/>
            <person name="Spatafora J.W."/>
            <person name="Aime M.C."/>
        </authorList>
    </citation>
    <scope>NUCLEOTIDE SEQUENCE [LARGE SCALE GENOMIC DNA]</scope>
    <source>
        <strain evidence="11 12">MCA 4186</strain>
    </source>
</reference>
<evidence type="ECO:0000313" key="11">
    <source>
        <dbReference type="EMBL" id="PWN99001.1"/>
    </source>
</evidence>
<keyword evidence="5" id="KW-0677">Repeat</keyword>
<organism evidence="11 12">
    <name type="scientific">Tilletiopsis washingtonensis</name>
    <dbReference type="NCBI Taxonomy" id="58919"/>
    <lineage>
        <taxon>Eukaryota</taxon>
        <taxon>Fungi</taxon>
        <taxon>Dikarya</taxon>
        <taxon>Basidiomycota</taxon>
        <taxon>Ustilaginomycotina</taxon>
        <taxon>Exobasidiomycetes</taxon>
        <taxon>Entylomatales</taxon>
        <taxon>Entylomatales incertae sedis</taxon>
        <taxon>Tilletiopsis</taxon>
    </lineage>
</organism>
<keyword evidence="6" id="KW-1133">Transmembrane helix</keyword>
<feature type="region of interest" description="Disordered" evidence="10">
    <location>
        <begin position="135"/>
        <end position="203"/>
    </location>
</feature>
<feature type="region of interest" description="Disordered" evidence="10">
    <location>
        <begin position="38"/>
        <end position="57"/>
    </location>
</feature>
<dbReference type="RefSeq" id="XP_025599280.1">
    <property type="nucleotide sequence ID" value="XM_025741979.1"/>
</dbReference>
<feature type="repeat" description="Solcar" evidence="8">
    <location>
        <begin position="322"/>
        <end position="407"/>
    </location>
</feature>
<evidence type="ECO:0000256" key="1">
    <source>
        <dbReference type="ARBA" id="ARBA00004141"/>
    </source>
</evidence>
<evidence type="ECO:0000256" key="8">
    <source>
        <dbReference type="PROSITE-ProRule" id="PRU00282"/>
    </source>
</evidence>
<comment type="subcellular location">
    <subcellularLocation>
        <location evidence="1">Membrane</location>
        <topology evidence="1">Multi-pass membrane protein</topology>
    </subcellularLocation>
</comment>
<dbReference type="EMBL" id="KZ819289">
    <property type="protein sequence ID" value="PWN99001.1"/>
    <property type="molecule type" value="Genomic_DNA"/>
</dbReference>
<evidence type="ECO:0000256" key="3">
    <source>
        <dbReference type="ARBA" id="ARBA00022448"/>
    </source>
</evidence>
<evidence type="ECO:0000256" key="5">
    <source>
        <dbReference type="ARBA" id="ARBA00022737"/>
    </source>
</evidence>
<dbReference type="Proteomes" id="UP000245946">
    <property type="component" value="Unassembled WGS sequence"/>
</dbReference>
<evidence type="ECO:0000256" key="6">
    <source>
        <dbReference type="ARBA" id="ARBA00022989"/>
    </source>
</evidence>
<dbReference type="Pfam" id="PF00153">
    <property type="entry name" value="Mito_carr"/>
    <property type="match status" value="1"/>
</dbReference>
<dbReference type="SUPFAM" id="SSF103506">
    <property type="entry name" value="Mitochondrial carrier"/>
    <property type="match status" value="1"/>
</dbReference>
<feature type="compositionally biased region" description="Acidic residues" evidence="10">
    <location>
        <begin position="158"/>
        <end position="169"/>
    </location>
</feature>
<protein>
    <submittedName>
        <fullName evidence="11">Mitochondrial carrier</fullName>
    </submittedName>
</protein>
<evidence type="ECO:0000256" key="10">
    <source>
        <dbReference type="SAM" id="MobiDB-lite"/>
    </source>
</evidence>
<keyword evidence="4 8" id="KW-0812">Transmembrane</keyword>
<dbReference type="PROSITE" id="PS50920">
    <property type="entry name" value="SOLCAR"/>
    <property type="match status" value="1"/>
</dbReference>
<accession>A0A316ZBS4</accession>
<dbReference type="InterPro" id="IPR023395">
    <property type="entry name" value="MCP_dom_sf"/>
</dbReference>
<dbReference type="GO" id="GO:0016020">
    <property type="term" value="C:membrane"/>
    <property type="evidence" value="ECO:0007669"/>
    <property type="project" value="UniProtKB-SubCell"/>
</dbReference>
<gene>
    <name evidence="11" type="ORF">FA09DRAFT_328962</name>
</gene>
<sequence>MSASAPPAGGAHPLRPYATDAGDRNIFVAARPAPAAVSTASRSSSSSGGAAPVAVPAPRQQNRYVRLDDDYSDLSGAPSFRDALKGLALAGALQYTSTAIAMPFEVGKLLLQIQWVPRDDVWNAYAQSVAADEAQRRGVKGARAAGTPAAASGLSNEWELDEEDTEEERMEMGGEREQWREEEESHQQRDFGGEEDELSDEEEASAYFADLASTSQRPPLASGARRPTDAAGYVVRKSIHERGGAAPRHVLPVVVRGGVWEMIKAVARGKEGYWGLFKGTLTTFIFDVATSTIQPLLSLSLSYLIPSALTPLPLPYAPYPRRTYALLVSSHLLTGFILSPLDLIRTRLVAQSTLTPHRKYSGPFDALRQILRDEGGWRTIYFHPHLLIPTLLDFTLRPALSIGAPLLIEHTLRLDNVGSPVAYALADFMVSTLALVITLPIETVRRRLQIQPRAPWGAEPPEPVGARPLPQGSVASVGLAAKPFKALRTCVETRPRPYLGVSEAIYRILVEETSFSPVPRQHSREASTDSSSGDVLARSAVLAKHGNSSLGGLRSLYRGFTMGLGANAVVFALTLVSRERNPSSAGWAEI</sequence>